<reference evidence="7 8" key="1">
    <citation type="journal article" date="2021" name="Genome Biol.">
        <title>AFLAP: assembly-free linkage analysis pipeline using k-mers from genome sequencing data.</title>
        <authorList>
            <person name="Fletcher K."/>
            <person name="Zhang L."/>
            <person name="Gil J."/>
            <person name="Han R."/>
            <person name="Cavanaugh K."/>
            <person name="Michelmore R."/>
        </authorList>
    </citation>
    <scope>NUCLEOTIDE SEQUENCE [LARGE SCALE GENOMIC DNA]</scope>
    <source>
        <strain evidence="7 8">SF5</strain>
    </source>
</reference>
<dbReference type="Gene3D" id="3.30.70.330">
    <property type="match status" value="1"/>
</dbReference>
<comment type="caution">
    <text evidence="7">The sequence shown here is derived from an EMBL/GenBank/DDBJ whole genome shotgun (WGS) entry which is preliminary data.</text>
</comment>
<feature type="domain" description="RRM" evidence="6">
    <location>
        <begin position="5"/>
        <end position="95"/>
    </location>
</feature>
<evidence type="ECO:0000256" key="4">
    <source>
        <dbReference type="PROSITE-ProRule" id="PRU00176"/>
    </source>
</evidence>
<dbReference type="InterPro" id="IPR012677">
    <property type="entry name" value="Nucleotide-bd_a/b_plait_sf"/>
</dbReference>
<keyword evidence="2 4" id="KW-0694">RNA-binding</keyword>
<feature type="region of interest" description="Disordered" evidence="5">
    <location>
        <begin position="531"/>
        <end position="558"/>
    </location>
</feature>
<dbReference type="GO" id="GO:0003723">
    <property type="term" value="F:RNA binding"/>
    <property type="evidence" value="ECO:0007669"/>
    <property type="project" value="UniProtKB-UniRule"/>
</dbReference>
<dbReference type="OrthoDB" id="21643at2759"/>
<dbReference type="InterPro" id="IPR034138">
    <property type="entry name" value="NOP8_RRM"/>
</dbReference>
<dbReference type="SUPFAM" id="SSF54928">
    <property type="entry name" value="RNA-binding domain, RBD"/>
    <property type="match status" value="1"/>
</dbReference>
<evidence type="ECO:0000256" key="1">
    <source>
        <dbReference type="ARBA" id="ARBA00004604"/>
    </source>
</evidence>
<feature type="region of interest" description="Disordered" evidence="5">
    <location>
        <begin position="613"/>
        <end position="632"/>
    </location>
</feature>
<dbReference type="RefSeq" id="XP_067818970.1">
    <property type="nucleotide sequence ID" value="XM_067965763.1"/>
</dbReference>
<keyword evidence="3" id="KW-0539">Nucleus</keyword>
<organism evidence="7 8">
    <name type="scientific">Bremia lactucae</name>
    <name type="common">Lettuce downy mildew</name>
    <dbReference type="NCBI Taxonomy" id="4779"/>
    <lineage>
        <taxon>Eukaryota</taxon>
        <taxon>Sar</taxon>
        <taxon>Stramenopiles</taxon>
        <taxon>Oomycota</taxon>
        <taxon>Peronosporomycetes</taxon>
        <taxon>Peronosporales</taxon>
        <taxon>Peronosporaceae</taxon>
        <taxon>Bremia</taxon>
    </lineage>
</organism>
<dbReference type="InterPro" id="IPR000504">
    <property type="entry name" value="RRM_dom"/>
</dbReference>
<keyword evidence="8" id="KW-1185">Reference proteome</keyword>
<dbReference type="PANTHER" id="PTHR48029:SF1">
    <property type="entry name" value="NUCLEOLAR PROTEIN 8"/>
    <property type="match status" value="1"/>
</dbReference>
<dbReference type="AlphaFoldDB" id="A0A976FMT4"/>
<evidence type="ECO:0000313" key="7">
    <source>
        <dbReference type="EMBL" id="TDH69471.1"/>
    </source>
</evidence>
<evidence type="ECO:0000256" key="2">
    <source>
        <dbReference type="ARBA" id="ARBA00022884"/>
    </source>
</evidence>
<evidence type="ECO:0000256" key="5">
    <source>
        <dbReference type="SAM" id="MobiDB-lite"/>
    </source>
</evidence>
<dbReference type="PANTHER" id="PTHR48029">
    <property type="entry name" value="NUCLEOLAR PROTEIN 8"/>
    <property type="match status" value="1"/>
</dbReference>
<evidence type="ECO:0000313" key="8">
    <source>
        <dbReference type="Proteomes" id="UP000294530"/>
    </source>
</evidence>
<proteinExistence type="predicted"/>
<feature type="compositionally biased region" description="Basic and acidic residues" evidence="5">
    <location>
        <begin position="547"/>
        <end position="558"/>
    </location>
</feature>
<dbReference type="Proteomes" id="UP000294530">
    <property type="component" value="Unassembled WGS sequence"/>
</dbReference>
<feature type="compositionally biased region" description="Acidic residues" evidence="5">
    <location>
        <begin position="531"/>
        <end position="546"/>
    </location>
</feature>
<evidence type="ECO:0000256" key="3">
    <source>
        <dbReference type="ARBA" id="ARBA00023242"/>
    </source>
</evidence>
<name>A0A976FMT4_BRELC</name>
<sequence length="683" mass="76181">MAVSLRLYVGGLPSDITKQELLERFGRFVNAAANCHLEDVELPMPKPLGAIVLSRGFAYLTLQGTDAALQSEKLQKTFHRTKWRGSMLKVQLAKPHYKLQLEAEWAQMKAMRAANKCNKPLVADADTIQPLNVALPFQGRKTTEFDEVEEVAQNENILYEEDVEAYVRQVEQDMPRAVETMAKLTKEEVNARRLAAIEAKQQRKLADKAVLGNFKIGHGNTKKVWSDASDTDHEGKSDGAVVSNWLDSSDDEVDVEGKTYTFMNPEEVDAAFAIRPELMGEKGKQLFEMQKRFQGDARFRFDARFVEDDADEFKGNDEVDAEQSDGLTALSAELKVVEDDMEYALEMQEDDATVARVVATLFPGLDVTRRLDKQLGGKDPLKEAAWMGQLQRYDPRDVHACHEFEVAMTNNVVKDDATTTGRRDDYPTGGDRFFSTTGALSTLFSRVRANSEDGEAGEAALDGVVGRSLAAGATDGTNGFKLSSLFAFPEGEDEALLSTKSEDVIEDEANENQPRMGDWELSQRVWEDHDEDAMATDSEGGDEIEEDGKGQADEMKTRTRKSMEDFLAFGRTFAGTGDDIADWPERRKKLTLDYKRKRRDAIKMKKRTIKQQLKRKTDGTTGIGSTERKKARELRSAAEMKECAAEDYSTAADTLSLSRGGRQLLRLPVAVIADAGTRERSSH</sequence>
<comment type="subcellular location">
    <subcellularLocation>
        <location evidence="1">Nucleus</location>
        <location evidence="1">Nucleolus</location>
    </subcellularLocation>
</comment>
<evidence type="ECO:0000259" key="6">
    <source>
        <dbReference type="PROSITE" id="PS50102"/>
    </source>
</evidence>
<accession>A0A976FMT4</accession>
<dbReference type="EMBL" id="SHOA02000005">
    <property type="protein sequence ID" value="TDH69471.1"/>
    <property type="molecule type" value="Genomic_DNA"/>
</dbReference>
<dbReference type="CDD" id="cd12226">
    <property type="entry name" value="RRM_NOL8"/>
    <property type="match status" value="1"/>
</dbReference>
<dbReference type="GeneID" id="94351434"/>
<dbReference type="GO" id="GO:0005730">
    <property type="term" value="C:nucleolus"/>
    <property type="evidence" value="ECO:0007669"/>
    <property type="project" value="UniProtKB-SubCell"/>
</dbReference>
<gene>
    <name evidence="7" type="ORF">CCR75_007705</name>
</gene>
<protein>
    <recommendedName>
        <fullName evidence="6">RRM domain-containing protein</fullName>
    </recommendedName>
</protein>
<dbReference type="KEGG" id="blac:94351434"/>
<dbReference type="PROSITE" id="PS50102">
    <property type="entry name" value="RRM"/>
    <property type="match status" value="1"/>
</dbReference>
<dbReference type="InterPro" id="IPR035979">
    <property type="entry name" value="RBD_domain_sf"/>
</dbReference>